<name>A0A2R8AGW1_9RHOB</name>
<feature type="transmembrane region" description="Helical" evidence="1">
    <location>
        <begin position="349"/>
        <end position="367"/>
    </location>
</feature>
<sequence>MTLLTGAYRLFFPAAALFAGLSIPLWLLAHAGGATLSADPYLWHQHEMLWGYLSAALVGFLFTAIPNWTGRPALSPMALLALFVLWLAGRISMFMAPDMMTSHLLTSSFLPIAAALALREILAAGNKRNIVVAAMVGAFWAAQLVFLWIDTQIGLTAGFGVSLMLMTLIGGRVTPAFSRNWLKKRDAARLPSEFGAVDKAAIVLTVVTAICWIITDTSILTGLAAALAALAQVLRLSRWRGLAVWSEPLLFAQHAAYAWLAFGLALLAAASLVDWASVGQVHHALGAGAIGTMTAIVMLRALLGHSGRPIEATRADTVLLIALHLGAVLRVCADWAADPTLFYHAGGTLWSAAMIALAVRAFPIAIAPRL</sequence>
<proteinExistence type="predicted"/>
<evidence type="ECO:0000256" key="1">
    <source>
        <dbReference type="SAM" id="Phobius"/>
    </source>
</evidence>
<evidence type="ECO:0000313" key="2">
    <source>
        <dbReference type="EMBL" id="SPF75099.1"/>
    </source>
</evidence>
<evidence type="ECO:0000313" key="3">
    <source>
        <dbReference type="Proteomes" id="UP000244911"/>
    </source>
</evidence>
<feature type="transmembrane region" description="Helical" evidence="1">
    <location>
        <begin position="102"/>
        <end position="118"/>
    </location>
</feature>
<dbReference type="AlphaFoldDB" id="A0A2R8AGW1"/>
<feature type="transmembrane region" description="Helical" evidence="1">
    <location>
        <begin position="77"/>
        <end position="96"/>
    </location>
</feature>
<protein>
    <recommendedName>
        <fullName evidence="4">NnrS protein</fullName>
    </recommendedName>
</protein>
<keyword evidence="1" id="KW-0472">Membrane</keyword>
<keyword evidence="3" id="KW-1185">Reference proteome</keyword>
<evidence type="ECO:0008006" key="4">
    <source>
        <dbReference type="Google" id="ProtNLM"/>
    </source>
</evidence>
<dbReference type="Pfam" id="PF05940">
    <property type="entry name" value="NnrS"/>
    <property type="match status" value="1"/>
</dbReference>
<keyword evidence="1" id="KW-0812">Transmembrane</keyword>
<dbReference type="Proteomes" id="UP000244911">
    <property type="component" value="Unassembled WGS sequence"/>
</dbReference>
<feature type="transmembrane region" description="Helical" evidence="1">
    <location>
        <begin position="48"/>
        <end position="65"/>
    </location>
</feature>
<feature type="transmembrane region" description="Helical" evidence="1">
    <location>
        <begin position="130"/>
        <end position="149"/>
    </location>
</feature>
<accession>A0A2R8AGW1</accession>
<feature type="transmembrane region" description="Helical" evidence="1">
    <location>
        <begin position="284"/>
        <end position="303"/>
    </location>
</feature>
<dbReference type="InterPro" id="IPR010266">
    <property type="entry name" value="NnrS"/>
</dbReference>
<feature type="transmembrane region" description="Helical" evidence="1">
    <location>
        <begin position="155"/>
        <end position="175"/>
    </location>
</feature>
<reference evidence="3" key="1">
    <citation type="submission" date="2018-03" db="EMBL/GenBank/DDBJ databases">
        <authorList>
            <person name="Rodrigo-Torres L."/>
            <person name="Arahal R. D."/>
            <person name="Lucena T."/>
        </authorList>
    </citation>
    <scope>NUCLEOTIDE SEQUENCE [LARGE SCALE GENOMIC DNA]</scope>
    <source>
        <strain evidence="3">CECT 8811</strain>
    </source>
</reference>
<keyword evidence="1" id="KW-1133">Transmembrane helix</keyword>
<feature type="transmembrane region" description="Helical" evidence="1">
    <location>
        <begin position="249"/>
        <end position="272"/>
    </location>
</feature>
<organism evidence="2 3">
    <name type="scientific">Aliiroseovarius pelagivivens</name>
    <dbReference type="NCBI Taxonomy" id="1639690"/>
    <lineage>
        <taxon>Bacteria</taxon>
        <taxon>Pseudomonadati</taxon>
        <taxon>Pseudomonadota</taxon>
        <taxon>Alphaproteobacteria</taxon>
        <taxon>Rhodobacterales</taxon>
        <taxon>Paracoccaceae</taxon>
        <taxon>Aliiroseovarius</taxon>
    </lineage>
</organism>
<dbReference type="EMBL" id="OMOI01000001">
    <property type="protein sequence ID" value="SPF75099.1"/>
    <property type="molecule type" value="Genomic_DNA"/>
</dbReference>
<dbReference type="RefSeq" id="WP_181363651.1">
    <property type="nucleotide sequence ID" value="NZ_OMOI01000001.1"/>
</dbReference>
<gene>
    <name evidence="2" type="ORF">ALP8811_00083</name>
</gene>